<dbReference type="SUPFAM" id="SSF53822">
    <property type="entry name" value="Periplasmic binding protein-like I"/>
    <property type="match status" value="2"/>
</dbReference>
<keyword evidence="2 6" id="KW-0812">Transmembrane</keyword>
<gene>
    <name evidence="9" type="ORF">CYMTET_13029</name>
</gene>
<evidence type="ECO:0000313" key="10">
    <source>
        <dbReference type="Proteomes" id="UP001190700"/>
    </source>
</evidence>
<dbReference type="Pfam" id="PF01094">
    <property type="entry name" value="ANF_receptor"/>
    <property type="match status" value="2"/>
</dbReference>
<evidence type="ECO:0008006" key="11">
    <source>
        <dbReference type="Google" id="ProtNLM"/>
    </source>
</evidence>
<evidence type="ECO:0000256" key="2">
    <source>
        <dbReference type="ARBA" id="ARBA00022692"/>
    </source>
</evidence>
<dbReference type="Proteomes" id="UP001190700">
    <property type="component" value="Unassembled WGS sequence"/>
</dbReference>
<dbReference type="InterPro" id="IPR011641">
    <property type="entry name" value="Tyr-kin_ephrin_A/B_rcpt-like"/>
</dbReference>
<proteinExistence type="predicted"/>
<dbReference type="EMBL" id="LGRX02005143">
    <property type="protein sequence ID" value="KAK3279069.1"/>
    <property type="molecule type" value="Genomic_DNA"/>
</dbReference>
<dbReference type="SMART" id="SM01411">
    <property type="entry name" value="Ephrin_rec_like"/>
    <property type="match status" value="1"/>
</dbReference>
<dbReference type="Gene3D" id="2.10.50.10">
    <property type="entry name" value="Tumor Necrosis Factor Receptor, subunit A, domain 2"/>
    <property type="match status" value="1"/>
</dbReference>
<comment type="subcellular location">
    <subcellularLocation>
        <location evidence="1">Membrane</location>
    </subcellularLocation>
</comment>
<dbReference type="InterPro" id="IPR028082">
    <property type="entry name" value="Peripla_BP_I"/>
</dbReference>
<evidence type="ECO:0000259" key="8">
    <source>
        <dbReference type="Pfam" id="PF07699"/>
    </source>
</evidence>
<name>A0AAE0GJ87_9CHLO</name>
<feature type="domain" description="Tyrosine-protein kinase ephrin type A/B receptor-like" evidence="8">
    <location>
        <begin position="750"/>
        <end position="793"/>
    </location>
</feature>
<feature type="transmembrane region" description="Helical" evidence="6">
    <location>
        <begin position="900"/>
        <end position="922"/>
    </location>
</feature>
<keyword evidence="3 6" id="KW-1133">Transmembrane helix</keyword>
<evidence type="ECO:0000313" key="9">
    <source>
        <dbReference type="EMBL" id="KAK3279069.1"/>
    </source>
</evidence>
<dbReference type="InterPro" id="IPR001828">
    <property type="entry name" value="ANF_lig-bd_rcpt"/>
</dbReference>
<evidence type="ECO:0000259" key="7">
    <source>
        <dbReference type="Pfam" id="PF01094"/>
    </source>
</evidence>
<dbReference type="Gene3D" id="3.40.50.2300">
    <property type="match status" value="5"/>
</dbReference>
<dbReference type="InterPro" id="IPR050726">
    <property type="entry name" value="mGluR"/>
</dbReference>
<evidence type="ECO:0000256" key="1">
    <source>
        <dbReference type="ARBA" id="ARBA00004370"/>
    </source>
</evidence>
<evidence type="ECO:0000256" key="3">
    <source>
        <dbReference type="ARBA" id="ARBA00022989"/>
    </source>
</evidence>
<accession>A0AAE0GJ87</accession>
<dbReference type="PANTHER" id="PTHR24060">
    <property type="entry name" value="METABOTROPIC GLUTAMATE RECEPTOR"/>
    <property type="match status" value="1"/>
</dbReference>
<evidence type="ECO:0000256" key="6">
    <source>
        <dbReference type="SAM" id="Phobius"/>
    </source>
</evidence>
<dbReference type="AlphaFoldDB" id="A0AAE0GJ87"/>
<protein>
    <recommendedName>
        <fullName evidence="11">Receptor ligand binding region domain-containing protein</fullName>
    </recommendedName>
</protein>
<comment type="caution">
    <text evidence="9">The sequence shown here is derived from an EMBL/GenBank/DDBJ whole genome shotgun (WGS) entry which is preliminary data.</text>
</comment>
<feature type="domain" description="Receptor ligand binding region" evidence="7">
    <location>
        <begin position="263"/>
        <end position="646"/>
    </location>
</feature>
<keyword evidence="4 6" id="KW-0472">Membrane</keyword>
<evidence type="ECO:0000256" key="5">
    <source>
        <dbReference type="ARBA" id="ARBA00023180"/>
    </source>
</evidence>
<feature type="transmembrane region" description="Helical" evidence="6">
    <location>
        <begin position="1104"/>
        <end position="1126"/>
    </location>
</feature>
<organism evidence="9 10">
    <name type="scientific">Cymbomonas tetramitiformis</name>
    <dbReference type="NCBI Taxonomy" id="36881"/>
    <lineage>
        <taxon>Eukaryota</taxon>
        <taxon>Viridiplantae</taxon>
        <taxon>Chlorophyta</taxon>
        <taxon>Pyramimonadophyceae</taxon>
        <taxon>Pyramimonadales</taxon>
        <taxon>Pyramimonadaceae</taxon>
        <taxon>Cymbomonas</taxon>
    </lineage>
</organism>
<keyword evidence="5" id="KW-0325">Glycoprotein</keyword>
<evidence type="ECO:0000256" key="4">
    <source>
        <dbReference type="ARBA" id="ARBA00023136"/>
    </source>
</evidence>
<dbReference type="GO" id="GO:0016020">
    <property type="term" value="C:membrane"/>
    <property type="evidence" value="ECO:0007669"/>
    <property type="project" value="UniProtKB-SubCell"/>
</dbReference>
<sequence length="1244" mass="134788">MYGFDFGPLMAQAYAENVGGDGYVWIGSESTVHNWNAKTNFTEEEVNNVFRGFLGVKPHINVSSPEFVAFVERWRSQPATIDEATGECSTEEDDAGSPIWMRYDVDNDTSTYDLCVGMNYSKDIFNQYVPYFYDATYVVARALHQLLQEERREEVVGAELKEAMLAQEFAGVSGRVAFDSAGDRSSGLLYEVVNHAGNSSLRHVALWSEERGFEVCQEGAAGCHEVVWSTGDNKRPKSRFVNVGAAVAIATTSGEDLKMHSLLSAIVLAIRDANDDDTLLQDFQLRIAQEDSKCDGAAAVDAAFSLQEWGAVAVVGTVCSLASVQMQDVLQHYAIPQVSGSASSSSLAAQSGGTSGRDDPYPYFMRTIGSNVYEARAAADVVDHYNWTRVVTVSVDDVNGHDSSEAFLQSATALGITVVDQLTYQEGEQDFSEVVDRLRESHTFIIVTFAYTEDLGPLMWQAYAADVGGDGYVWIGSESLMKDSTWMFMSHSLTEEEVNNVFRGFLGVKPHINVSSPEFVAFVERWRSQPATIDEATGECSTEEDDAGSPIWMRYDMDNDTSTYDLCVGMNYSRPDATLSKYVPYFYDATYVVARALHQLLQEERREEVVGAELKEAMLAQDFAGVSGRVAFDSAGDRAAGCCMVVNHAGNSSLRHVALWVRSGVRGVPGGRSGPAMVVLLVNGCGISLCSVQLEFLALAHRSVGTAVHKAHPPSQAKGRALSLAWEGRLPTTGDSEPPLDGQCADGEVFYPESQQCKECPAGTFHNVGSSACEDCLPGTITAEAGALACSDCRDIRPVGGYYQDGAGQAECKVCPEGADCSSGTSTVGKAGYWRDSHTRDRFYGCYSKDACLGESEPYDGPGCSTGHEGPLCAVCAGGYARKTSFTHQACELCHTDTYLVPWVMLLFVMAMVILVVIYYPLYTYQRRRQAMDSADVEAENVGMGVAGELLVMRSNPLMSVEHSQPHAQETASNGVAADNGAAVDTGVAADTGVAVDTGVAAGNGELADVTPYFTSKEAHREERIRGRVLKNAADVLEVATRSSSWGALLWRFSLGKEIEALVVELQERGFDAWSVGAEILQTIISFLQVTSVFGSFQVDWPPILSFLFTLDALGVFSGFNILGIQCPLQALDFDEMYINWLVLAALLPAPFLIQMMARQYLVEREDQQVRASSPRSAAGSIGEGLSAAGSIGVETEAVAADAGTDVSLERLKLEYANNLFNLVVILQDVNEPQMAQASMVINM</sequence>
<dbReference type="Pfam" id="PF07699">
    <property type="entry name" value="Ephrin_rec_like"/>
    <property type="match status" value="1"/>
</dbReference>
<feature type="domain" description="Receptor ligand binding region" evidence="7">
    <location>
        <begin position="7"/>
        <end position="194"/>
    </location>
</feature>
<reference evidence="9 10" key="1">
    <citation type="journal article" date="2015" name="Genome Biol. Evol.">
        <title>Comparative Genomics of a Bacterivorous Green Alga Reveals Evolutionary Causalities and Consequences of Phago-Mixotrophic Mode of Nutrition.</title>
        <authorList>
            <person name="Burns J.A."/>
            <person name="Paasch A."/>
            <person name="Narechania A."/>
            <person name="Kim E."/>
        </authorList>
    </citation>
    <scope>NUCLEOTIDE SEQUENCE [LARGE SCALE GENOMIC DNA]</scope>
    <source>
        <strain evidence="9 10">PLY_AMNH</strain>
    </source>
</reference>
<keyword evidence="10" id="KW-1185">Reference proteome</keyword>
<feature type="transmembrane region" description="Helical" evidence="6">
    <location>
        <begin position="1138"/>
        <end position="1158"/>
    </location>
</feature>